<dbReference type="Pfam" id="PF03150">
    <property type="entry name" value="CCP_MauG"/>
    <property type="match status" value="1"/>
</dbReference>
<sequence length="566" mass="61486">MIRSLLLLGLALSGLAQASELSLPAQVGRAMFMDPSLSGSGRMSCASCHDPAHHYAPANDLRVQLGGPHLDKPGQRAVPTLTYKNYTPAYADLADNPDGVSPPGPGGGFAWDGRANTLAEQATIPLLSPIEMANKSPADVVAKLRKAGYAPLFRQAFGDQIFTQPRLAFARAMDALQAFQMEDASFHPYTSKYDYYASNKVGGELTPAEARGFAVFQDPNRGNCAACHYSGAGVGGSVAQFTDYSFSAIGVPQRPGAPLDLGICDRRDHPARATPELCGLFKTPTLRNVATRKAFFHNGVIATLEEAVRFYATRDSNPEKWYPTVKGRVQKFNSLPRKYQANIDTQLPMDGRRAGSTPPMNEQDIQDLLAFLNTLTDGYRPPQTAEALAPALDRWLARSGSVCVARPDWPIDVSARDVAAGTRNARQLPALAHAGLVTAHEGYVDYRDEQGAVERVPTRRYELTEAGRQALQPGRDGKPDLCAGQLALERVVRVEPRHGTGDAGEHASVHYLYRFKALPWAQDAEVRRAFPLLDALLQGQGQHEMQQSFHVEGAAWVADLTVEGTR</sequence>
<evidence type="ECO:0000256" key="3">
    <source>
        <dbReference type="ARBA" id="ARBA00022723"/>
    </source>
</evidence>
<dbReference type="PANTHER" id="PTHR30600">
    <property type="entry name" value="CYTOCHROME C PEROXIDASE-RELATED"/>
    <property type="match status" value="1"/>
</dbReference>
<name>A0A2W5DWW9_9BURK</name>
<organism evidence="10 11">
    <name type="scientific">Roseateles depolymerans</name>
    <dbReference type="NCBI Taxonomy" id="76731"/>
    <lineage>
        <taxon>Bacteria</taxon>
        <taxon>Pseudomonadati</taxon>
        <taxon>Pseudomonadota</taxon>
        <taxon>Betaproteobacteria</taxon>
        <taxon>Burkholderiales</taxon>
        <taxon>Sphaerotilaceae</taxon>
        <taxon>Roseateles</taxon>
    </lineage>
</organism>
<feature type="chain" id="PRO_5015919891" description="Cytochrome c domain-containing protein" evidence="8">
    <location>
        <begin position="19"/>
        <end position="566"/>
    </location>
</feature>
<dbReference type="InterPro" id="IPR004852">
    <property type="entry name" value="Di-haem_cyt_c_peroxidsae"/>
</dbReference>
<evidence type="ECO:0000256" key="2">
    <source>
        <dbReference type="ARBA" id="ARBA00022617"/>
    </source>
</evidence>
<reference evidence="10 11" key="1">
    <citation type="submission" date="2017-08" db="EMBL/GenBank/DDBJ databases">
        <title>Infants hospitalized years apart are colonized by the same room-sourced microbial strains.</title>
        <authorList>
            <person name="Brooks B."/>
            <person name="Olm M.R."/>
            <person name="Firek B.A."/>
            <person name="Baker R."/>
            <person name="Thomas B.C."/>
            <person name="Morowitz M.J."/>
            <person name="Banfield J.F."/>
        </authorList>
    </citation>
    <scope>NUCLEOTIDE SEQUENCE [LARGE SCALE GENOMIC DNA]</scope>
    <source>
        <strain evidence="10">S2_012_000_R2_81</strain>
    </source>
</reference>
<dbReference type="EMBL" id="QFOD01000003">
    <property type="protein sequence ID" value="PZP35168.1"/>
    <property type="molecule type" value="Genomic_DNA"/>
</dbReference>
<proteinExistence type="predicted"/>
<feature type="signal peptide" evidence="8">
    <location>
        <begin position="1"/>
        <end position="18"/>
    </location>
</feature>
<dbReference type="InterPro" id="IPR036909">
    <property type="entry name" value="Cyt_c-like_dom_sf"/>
</dbReference>
<dbReference type="InterPro" id="IPR009056">
    <property type="entry name" value="Cyt_c-like_dom"/>
</dbReference>
<keyword evidence="2 7" id="KW-0349">Heme</keyword>
<dbReference type="GO" id="GO:0009055">
    <property type="term" value="F:electron transfer activity"/>
    <property type="evidence" value="ECO:0007669"/>
    <property type="project" value="InterPro"/>
</dbReference>
<dbReference type="Gene3D" id="1.10.760.10">
    <property type="entry name" value="Cytochrome c-like domain"/>
    <property type="match status" value="2"/>
</dbReference>
<comment type="subcellular location">
    <subcellularLocation>
        <location evidence="1">Cell envelope</location>
    </subcellularLocation>
</comment>
<protein>
    <recommendedName>
        <fullName evidence="9">Cytochrome c domain-containing protein</fullName>
    </recommendedName>
</protein>
<keyword evidence="6 7" id="KW-0408">Iron</keyword>
<dbReference type="PANTHER" id="PTHR30600:SF10">
    <property type="entry name" value="BLL6722 PROTEIN"/>
    <property type="match status" value="1"/>
</dbReference>
<dbReference type="GO" id="GO:0030313">
    <property type="term" value="C:cell envelope"/>
    <property type="evidence" value="ECO:0007669"/>
    <property type="project" value="UniProtKB-SubCell"/>
</dbReference>
<dbReference type="AlphaFoldDB" id="A0A2W5DWW9"/>
<evidence type="ECO:0000256" key="7">
    <source>
        <dbReference type="PROSITE-ProRule" id="PRU00433"/>
    </source>
</evidence>
<evidence type="ECO:0000313" key="11">
    <source>
        <dbReference type="Proteomes" id="UP000249633"/>
    </source>
</evidence>
<dbReference type="InterPro" id="IPR051395">
    <property type="entry name" value="Cytochrome_c_Peroxidase/MauG"/>
</dbReference>
<keyword evidence="4 8" id="KW-0732">Signal</keyword>
<feature type="domain" description="Cytochrome c" evidence="9">
    <location>
        <begin position="207"/>
        <end position="376"/>
    </location>
</feature>
<comment type="caution">
    <text evidence="10">The sequence shown here is derived from an EMBL/GenBank/DDBJ whole genome shotgun (WGS) entry which is preliminary data.</text>
</comment>
<evidence type="ECO:0000313" key="10">
    <source>
        <dbReference type="EMBL" id="PZP35168.1"/>
    </source>
</evidence>
<gene>
    <name evidence="10" type="ORF">DI603_04640</name>
</gene>
<dbReference type="GO" id="GO:0004130">
    <property type="term" value="F:cytochrome-c peroxidase activity"/>
    <property type="evidence" value="ECO:0007669"/>
    <property type="project" value="TreeGrafter"/>
</dbReference>
<dbReference type="SUPFAM" id="SSF46626">
    <property type="entry name" value="Cytochrome c"/>
    <property type="match status" value="2"/>
</dbReference>
<evidence type="ECO:0000259" key="9">
    <source>
        <dbReference type="PROSITE" id="PS51007"/>
    </source>
</evidence>
<evidence type="ECO:0000256" key="5">
    <source>
        <dbReference type="ARBA" id="ARBA00023002"/>
    </source>
</evidence>
<keyword evidence="5" id="KW-0560">Oxidoreductase</keyword>
<evidence type="ECO:0000256" key="6">
    <source>
        <dbReference type="ARBA" id="ARBA00023004"/>
    </source>
</evidence>
<keyword evidence="3 7" id="KW-0479">Metal-binding</keyword>
<dbReference type="GO" id="GO:0046872">
    <property type="term" value="F:metal ion binding"/>
    <property type="evidence" value="ECO:0007669"/>
    <property type="project" value="UniProtKB-KW"/>
</dbReference>
<feature type="domain" description="Cytochrome c" evidence="9">
    <location>
        <begin position="23"/>
        <end position="131"/>
    </location>
</feature>
<evidence type="ECO:0000256" key="1">
    <source>
        <dbReference type="ARBA" id="ARBA00004196"/>
    </source>
</evidence>
<dbReference type="Proteomes" id="UP000249633">
    <property type="component" value="Unassembled WGS sequence"/>
</dbReference>
<evidence type="ECO:0000256" key="8">
    <source>
        <dbReference type="SAM" id="SignalP"/>
    </source>
</evidence>
<accession>A0A2W5DWW9</accession>
<dbReference type="PROSITE" id="PS51007">
    <property type="entry name" value="CYTC"/>
    <property type="match status" value="2"/>
</dbReference>
<dbReference type="GO" id="GO:0020037">
    <property type="term" value="F:heme binding"/>
    <property type="evidence" value="ECO:0007669"/>
    <property type="project" value="InterPro"/>
</dbReference>
<evidence type="ECO:0000256" key="4">
    <source>
        <dbReference type="ARBA" id="ARBA00022729"/>
    </source>
</evidence>